<evidence type="ECO:0000259" key="5">
    <source>
        <dbReference type="Pfam" id="PF00561"/>
    </source>
</evidence>
<accession>A0A2C8FED4</accession>
<dbReference type="GO" id="GO:0047372">
    <property type="term" value="F:monoacylglycerol lipase activity"/>
    <property type="evidence" value="ECO:0007669"/>
    <property type="project" value="TreeGrafter"/>
</dbReference>
<name>A0A2C8FED4_9BACT</name>
<feature type="active site" description="Charge relay system" evidence="4">
    <location>
        <position position="294"/>
    </location>
</feature>
<dbReference type="Proteomes" id="UP000219215">
    <property type="component" value="Chromosome DPRO"/>
</dbReference>
<dbReference type="AlphaFoldDB" id="A0A2C8FED4"/>
<dbReference type="InterPro" id="IPR050960">
    <property type="entry name" value="AB_hydrolase_4_sf"/>
</dbReference>
<keyword evidence="2" id="KW-0719">Serine esterase</keyword>
<feature type="domain" description="AB hydrolase-1" evidence="5">
    <location>
        <begin position="89"/>
        <end position="308"/>
    </location>
</feature>
<dbReference type="EMBL" id="LT907975">
    <property type="protein sequence ID" value="SOB60818.1"/>
    <property type="molecule type" value="Genomic_DNA"/>
</dbReference>
<evidence type="ECO:0000313" key="6">
    <source>
        <dbReference type="EMBL" id="SOB60818.1"/>
    </source>
</evidence>
<dbReference type="PROSITE" id="PS01133">
    <property type="entry name" value="UPF0017"/>
    <property type="match status" value="1"/>
</dbReference>
<protein>
    <submittedName>
        <fullName evidence="6">Alpha/beta hydrolase fold protein</fullName>
    </submittedName>
</protein>
<evidence type="ECO:0000313" key="7">
    <source>
        <dbReference type="Proteomes" id="UP000219215"/>
    </source>
</evidence>
<dbReference type="PIRSF" id="PIRSF005211">
    <property type="entry name" value="Ab_hydro_YheT"/>
    <property type="match status" value="1"/>
</dbReference>
<comment type="similarity">
    <text evidence="1">Belongs to the AB hydrolase superfamily. AB hydrolase 4 family.</text>
</comment>
<proteinExistence type="inferred from homology"/>
<sequence length="347" mass="39050">MHLWGNDFSASAHFDIFADCPYINCMPVLPIPEYRPPFPFRSGNAATLYPPLFRPTPNLLPGRERIETPDKDFLDIDRHKCGTTTSRKLVVVSHGLEGNSRKKYVLGMARMALDFGYDAVCWNQRGCGTSTNRLLRSYHSGETEDLHTVITHCLKSGYEEVALIGFSMGGNQILKYLGENPDRVPAQVKKAITFSVPCDLSESEILISKPSRRVYFEYFMRGLRKKVRTKEAMFPNKVDSFHLEGITSLRQFDDIYTAPHNGFANAEEYYAKSSCKQFLPNITVPTLLVQALNDPFLAPACFPVTEADNNANLMLEIPQYGGHVGFVQAGPENIYWSEARAKAFLAE</sequence>
<dbReference type="KEGG" id="pprf:DPRO_3899"/>
<keyword evidence="7" id="KW-1185">Reference proteome</keyword>
<evidence type="ECO:0000256" key="4">
    <source>
        <dbReference type="PIRSR" id="PIRSR005211-1"/>
    </source>
</evidence>
<dbReference type="InterPro" id="IPR000952">
    <property type="entry name" value="AB_hydrolase_4_CS"/>
</dbReference>
<dbReference type="Pfam" id="PF00561">
    <property type="entry name" value="Abhydrolase_1"/>
    <property type="match status" value="1"/>
</dbReference>
<dbReference type="SUPFAM" id="SSF53474">
    <property type="entry name" value="alpha/beta-Hydrolases"/>
    <property type="match status" value="1"/>
</dbReference>
<dbReference type="PANTHER" id="PTHR10794">
    <property type="entry name" value="ABHYDROLASE DOMAIN-CONTAINING PROTEIN"/>
    <property type="match status" value="1"/>
</dbReference>
<feature type="active site" description="Charge relay system" evidence="4">
    <location>
        <position position="323"/>
    </location>
</feature>
<dbReference type="InterPro" id="IPR000073">
    <property type="entry name" value="AB_hydrolase_1"/>
</dbReference>
<evidence type="ECO:0000256" key="3">
    <source>
        <dbReference type="ARBA" id="ARBA00022801"/>
    </source>
</evidence>
<organism evidence="6 7">
    <name type="scientific">Pseudodesulfovibrio profundus</name>
    <dbReference type="NCBI Taxonomy" id="57320"/>
    <lineage>
        <taxon>Bacteria</taxon>
        <taxon>Pseudomonadati</taxon>
        <taxon>Thermodesulfobacteriota</taxon>
        <taxon>Desulfovibrionia</taxon>
        <taxon>Desulfovibrionales</taxon>
        <taxon>Desulfovibrionaceae</taxon>
    </lineage>
</organism>
<dbReference type="InterPro" id="IPR012020">
    <property type="entry name" value="ABHD4"/>
</dbReference>
<evidence type="ECO:0000256" key="1">
    <source>
        <dbReference type="ARBA" id="ARBA00010884"/>
    </source>
</evidence>
<dbReference type="Gene3D" id="3.40.50.1820">
    <property type="entry name" value="alpha/beta hydrolase"/>
    <property type="match status" value="1"/>
</dbReference>
<dbReference type="PANTHER" id="PTHR10794:SF94">
    <property type="entry name" value="ESTERASE YHET-RELATED"/>
    <property type="match status" value="1"/>
</dbReference>
<dbReference type="InterPro" id="IPR029058">
    <property type="entry name" value="AB_hydrolase_fold"/>
</dbReference>
<reference evidence="7" key="1">
    <citation type="submission" date="2017-09" db="EMBL/GenBank/DDBJ databases">
        <authorList>
            <person name="Regsiter A."/>
            <person name="William W."/>
        </authorList>
    </citation>
    <scope>NUCLEOTIDE SEQUENCE [LARGE SCALE GENOMIC DNA]</scope>
    <source>
        <strain evidence="7">500-1</strain>
    </source>
</reference>
<feature type="active site" description="Charge relay system" evidence="4">
    <location>
        <position position="167"/>
    </location>
</feature>
<gene>
    <name evidence="6" type="ORF">DPRO_3899</name>
</gene>
<evidence type="ECO:0000256" key="2">
    <source>
        <dbReference type="ARBA" id="ARBA00022487"/>
    </source>
</evidence>
<keyword evidence="3 6" id="KW-0378">Hydrolase</keyword>
<dbReference type="GO" id="GO:0034338">
    <property type="term" value="F:short-chain carboxylesterase activity"/>
    <property type="evidence" value="ECO:0007669"/>
    <property type="project" value="TreeGrafter"/>
</dbReference>